<dbReference type="STRING" id="1178516.AWR27_06780"/>
<keyword evidence="1" id="KW-0812">Transmembrane</keyword>
<feature type="transmembrane region" description="Helical" evidence="1">
    <location>
        <begin position="107"/>
        <end position="128"/>
    </location>
</feature>
<dbReference type="InterPro" id="IPR003474">
    <property type="entry name" value="Glcn_transporter"/>
</dbReference>
<dbReference type="PANTHER" id="PTHR30354">
    <property type="entry name" value="GNT FAMILY GLUCONATE TRANSPORTER"/>
    <property type="match status" value="1"/>
</dbReference>
<feature type="transmembrane region" description="Helical" evidence="1">
    <location>
        <begin position="62"/>
        <end position="80"/>
    </location>
</feature>
<proteinExistence type="predicted"/>
<feature type="transmembrane region" description="Helical" evidence="1">
    <location>
        <begin position="357"/>
        <end position="376"/>
    </location>
</feature>
<keyword evidence="1" id="KW-1133">Transmembrane helix</keyword>
<evidence type="ECO:0000313" key="2">
    <source>
        <dbReference type="EMBL" id="AQG79053.1"/>
    </source>
</evidence>
<feature type="transmembrane region" description="Helical" evidence="1">
    <location>
        <begin position="416"/>
        <end position="437"/>
    </location>
</feature>
<feature type="transmembrane region" description="Helical" evidence="1">
    <location>
        <begin position="230"/>
        <end position="249"/>
    </location>
</feature>
<dbReference type="KEGG" id="smon:AWR27_06780"/>
<dbReference type="AlphaFoldDB" id="A0A1P9WUN1"/>
<feature type="transmembrane region" description="Helical" evidence="1">
    <location>
        <begin position="140"/>
        <end position="158"/>
    </location>
</feature>
<feature type="transmembrane region" description="Helical" evidence="1">
    <location>
        <begin position="298"/>
        <end position="319"/>
    </location>
</feature>
<dbReference type="Pfam" id="PF02447">
    <property type="entry name" value="GntP_permease"/>
    <property type="match status" value="1"/>
</dbReference>
<keyword evidence="3" id="KW-1185">Reference proteome</keyword>
<dbReference type="GO" id="GO:0005886">
    <property type="term" value="C:plasma membrane"/>
    <property type="evidence" value="ECO:0007669"/>
    <property type="project" value="TreeGrafter"/>
</dbReference>
<dbReference type="RefSeq" id="WP_077130500.1">
    <property type="nucleotide sequence ID" value="NZ_CP014263.1"/>
</dbReference>
<evidence type="ECO:0000256" key="1">
    <source>
        <dbReference type="SAM" id="Phobius"/>
    </source>
</evidence>
<feature type="transmembrane region" description="Helical" evidence="1">
    <location>
        <begin position="178"/>
        <end position="197"/>
    </location>
</feature>
<feature type="transmembrane region" description="Helical" evidence="1">
    <location>
        <begin position="30"/>
        <end position="50"/>
    </location>
</feature>
<dbReference type="PANTHER" id="PTHR30354:SF11">
    <property type="entry name" value="PERMEASE"/>
    <property type="match status" value="1"/>
</dbReference>
<dbReference type="NCBIfam" id="TIGR00791">
    <property type="entry name" value="gntP"/>
    <property type="match status" value="1"/>
</dbReference>
<dbReference type="OrthoDB" id="9787129at2"/>
<evidence type="ECO:0000313" key="3">
    <source>
        <dbReference type="Proteomes" id="UP000187941"/>
    </source>
</evidence>
<name>A0A1P9WUN1_9BACT</name>
<gene>
    <name evidence="2" type="ORF">AWR27_06780</name>
</gene>
<organism evidence="2 3">
    <name type="scientific">Spirosoma montaniterrae</name>
    <dbReference type="NCBI Taxonomy" id="1178516"/>
    <lineage>
        <taxon>Bacteria</taxon>
        <taxon>Pseudomonadati</taxon>
        <taxon>Bacteroidota</taxon>
        <taxon>Cytophagia</taxon>
        <taxon>Cytophagales</taxon>
        <taxon>Cytophagaceae</taxon>
        <taxon>Spirosoma</taxon>
    </lineage>
</organism>
<feature type="transmembrane region" description="Helical" evidence="1">
    <location>
        <begin position="269"/>
        <end position="286"/>
    </location>
</feature>
<dbReference type="EMBL" id="CP014263">
    <property type="protein sequence ID" value="AQG79053.1"/>
    <property type="molecule type" value="Genomic_DNA"/>
</dbReference>
<sequence length="440" mass="45183">MSTTYLLVVFLVAIASLLFAIIRLKINPFLVLPGVGLLTGLATGLPLPQVAKLIGDGFGQTLGSIGLVIGLGIVLGNLLADARATEQIAALLLRTVGAKRAPLAMNLTGYLVCIPVFLNAAFIVFMPLLRDLTRTTRLPLVTLVTALTIAGIATHCLVPPTPGPLAVMGTLSLAPGSFIGWSLLVALPPALVGLIAAQRFGRQAFMQIAEASGKTPVTEADGRPVPPGGLSLLLLLLPILLILIGSLTAELLPATHPARPVLAFVGDKNVAMLLGVAVAGWLLARYRRKSFEELVAEGGANAGLLILIVGAGGSFGAIINGSGIADALVQTLSALHLSLLWLGFLLTAILRAAQGSATVAAVTTASLLAPMIAPAGANALTVGLAICCGSMCCSFPNDSGFWVVARFSGLTVPQMLRAWTLTSTIAGVVGFAVVLLIDWL</sequence>
<accession>A0A1P9WUN1</accession>
<protein>
    <submittedName>
        <fullName evidence="2">Gluconate permease</fullName>
    </submittedName>
</protein>
<dbReference type="GO" id="GO:0015128">
    <property type="term" value="F:gluconate transmembrane transporter activity"/>
    <property type="evidence" value="ECO:0007669"/>
    <property type="project" value="InterPro"/>
</dbReference>
<feature type="transmembrane region" description="Helical" evidence="1">
    <location>
        <begin position="331"/>
        <end position="350"/>
    </location>
</feature>
<keyword evidence="1" id="KW-0472">Membrane</keyword>
<reference evidence="2 3" key="1">
    <citation type="submission" date="2016-01" db="EMBL/GenBank/DDBJ databases">
        <authorList>
            <person name="Oliw E.H."/>
        </authorList>
    </citation>
    <scope>NUCLEOTIDE SEQUENCE [LARGE SCALE GENOMIC DNA]</scope>
    <source>
        <strain evidence="2 3">DY10</strain>
    </source>
</reference>
<dbReference type="Proteomes" id="UP000187941">
    <property type="component" value="Chromosome"/>
</dbReference>